<reference evidence="1 3" key="1">
    <citation type="submission" date="2017-03" db="EMBL/GenBank/DDBJ databases">
        <title>Genome sequence of Clostridium chromiireducens DSM 23318.</title>
        <authorList>
            <person name="Poehlein A."/>
            <person name="Daniel R."/>
        </authorList>
    </citation>
    <scope>NUCLEOTIDE SEQUENCE [LARGE SCALE GENOMIC DNA]</scope>
    <source>
        <strain evidence="1 3">DSM 23318</strain>
    </source>
</reference>
<comment type="caution">
    <text evidence="1">The sequence shown here is derived from an EMBL/GenBank/DDBJ whole genome shotgun (WGS) entry which is preliminary data.</text>
</comment>
<dbReference type="Proteomes" id="UP000191056">
    <property type="component" value="Unassembled WGS sequence"/>
</dbReference>
<name>A0A1V4IJ89_9CLOT</name>
<evidence type="ECO:0000313" key="3">
    <source>
        <dbReference type="Proteomes" id="UP000191056"/>
    </source>
</evidence>
<dbReference type="EMBL" id="MZGT01000045">
    <property type="protein sequence ID" value="OPJ59894.1"/>
    <property type="molecule type" value="Genomic_DNA"/>
</dbReference>
<dbReference type="OrthoDB" id="1952652at2"/>
<evidence type="ECO:0000313" key="2">
    <source>
        <dbReference type="EMBL" id="RII31922.1"/>
    </source>
</evidence>
<dbReference type="Proteomes" id="UP000265930">
    <property type="component" value="Unassembled WGS sequence"/>
</dbReference>
<dbReference type="RefSeq" id="WP_079440820.1">
    <property type="nucleotide sequence ID" value="NZ_MZGT01000045.1"/>
</dbReference>
<accession>A0A1V4IJ89</accession>
<evidence type="ECO:0000313" key="1">
    <source>
        <dbReference type="EMBL" id="OPJ59894.1"/>
    </source>
</evidence>
<reference evidence="2 4" key="2">
    <citation type="submission" date="2018-08" db="EMBL/GenBank/DDBJ databases">
        <title>Genome of Clostridium chromiireducens C1, DSM12136.</title>
        <authorList>
            <person name="Xing M."/>
            <person name="Wei Y."/>
            <person name="Ang E.L."/>
            <person name="Zhao H."/>
            <person name="Zhang Y."/>
        </authorList>
    </citation>
    <scope>NUCLEOTIDE SEQUENCE [LARGE SCALE GENOMIC DNA]</scope>
    <source>
        <strain evidence="2 4">C1</strain>
    </source>
</reference>
<dbReference type="EMBL" id="QXDJ01000011">
    <property type="protein sequence ID" value="RII31922.1"/>
    <property type="molecule type" value="Genomic_DNA"/>
</dbReference>
<dbReference type="AlphaFoldDB" id="A0A1V4IJ89"/>
<gene>
    <name evidence="1" type="ORF">CLCHR_32160</name>
    <name evidence="2" type="ORF">D2A34_25810</name>
</gene>
<evidence type="ECO:0000313" key="4">
    <source>
        <dbReference type="Proteomes" id="UP000265930"/>
    </source>
</evidence>
<proteinExistence type="predicted"/>
<sequence>MAKLLIPIDDDAFKSEVSIRFNNILEGFDSFKNFTLMANSIENGENNFIKFIEYIFEINNCSAYVDFYINKISDADKKKLLDLVPDEDKDILKSHLSFDKHTGVFFKLLNKDLIPFLVRLNTREIFFLTFYFTYKPISIWGNYNLNFPCFFNSQENLEFYYNISKSFELISVL</sequence>
<keyword evidence="3" id="KW-1185">Reference proteome</keyword>
<organism evidence="1 3">
    <name type="scientific">Clostridium chromiireducens</name>
    <dbReference type="NCBI Taxonomy" id="225345"/>
    <lineage>
        <taxon>Bacteria</taxon>
        <taxon>Bacillati</taxon>
        <taxon>Bacillota</taxon>
        <taxon>Clostridia</taxon>
        <taxon>Eubacteriales</taxon>
        <taxon>Clostridiaceae</taxon>
        <taxon>Clostridium</taxon>
    </lineage>
</organism>
<protein>
    <submittedName>
        <fullName evidence="1">Uncharacterized protein</fullName>
    </submittedName>
</protein>